<evidence type="ECO:0000313" key="2">
    <source>
        <dbReference type="Proteomes" id="UP000501934"/>
    </source>
</evidence>
<dbReference type="RefSeq" id="YP_010107705.1">
    <property type="nucleotide sequence ID" value="NC_055843.1"/>
</dbReference>
<keyword evidence="2" id="KW-1185">Reference proteome</keyword>
<dbReference type="EMBL" id="MT310872">
    <property type="protein sequence ID" value="QJD51564.1"/>
    <property type="molecule type" value="Genomic_DNA"/>
</dbReference>
<evidence type="ECO:0000313" key="1">
    <source>
        <dbReference type="EMBL" id="QJD51564.1"/>
    </source>
</evidence>
<reference evidence="1 2" key="1">
    <citation type="submission" date="2020-04" db="EMBL/GenBank/DDBJ databases">
        <authorList>
            <person name="Fleischacker C.L."/>
            <person name="Nagle A.M."/>
            <person name="Lula M.A."/>
            <person name="Frappier M."/>
            <person name="Jents M.B."/>
            <person name="Twichel T.M."/>
            <person name="Kadrmas T.K."/>
            <person name="Le J.T."/>
            <person name="Curtis N."/>
            <person name="Garlena R.A."/>
            <person name="Russell D.A."/>
            <person name="Pope W.H."/>
            <person name="Jacobs-Sera D."/>
            <person name="Hatfull G.F."/>
        </authorList>
    </citation>
    <scope>NUCLEOTIDE SEQUENCE [LARGE SCALE GENOMIC DNA]</scope>
</reference>
<gene>
    <name evidence="1" type="primary">69</name>
    <name evidence="1" type="ORF">SEA_EVAMON_69</name>
</gene>
<dbReference type="KEGG" id="vg:65125849"/>
<sequence>MAETTSYDEAVASLFHAGPGGECDDCGHFALHHHDGNPSLGVARGCAFHRPSSDEWECPCAGMSWQGHRVNIRDVMKAVTP</sequence>
<accession>A0A6M3TB61</accession>
<organism evidence="1 2">
    <name type="scientific">Gordonia phage Evamon</name>
    <dbReference type="NCBI Taxonomy" id="2725634"/>
    <lineage>
        <taxon>Viruses</taxon>
        <taxon>Duplodnaviria</taxon>
        <taxon>Heunggongvirae</taxon>
        <taxon>Uroviricota</taxon>
        <taxon>Caudoviricetes</taxon>
        <taxon>Stackebrandtviridae</taxon>
        <taxon>Frickvirinae</taxon>
        <taxon>Wizardvirus</taxon>
        <taxon>Wizardvirus evamon</taxon>
    </lineage>
</organism>
<protein>
    <submittedName>
        <fullName evidence="1">Uncharacterized protein</fullName>
    </submittedName>
</protein>
<name>A0A6M3TB61_9CAUD</name>
<dbReference type="GeneID" id="65125849"/>
<dbReference type="Proteomes" id="UP000501934">
    <property type="component" value="Genome"/>
</dbReference>
<proteinExistence type="predicted"/>